<dbReference type="InterPro" id="IPR051923">
    <property type="entry name" value="Glycosyl_Hydrolase_39"/>
</dbReference>
<dbReference type="PANTHER" id="PTHR12631:SF10">
    <property type="entry name" value="BETA-XYLOSIDASE-LIKE PROTEIN-RELATED"/>
    <property type="match status" value="1"/>
</dbReference>
<dbReference type="Proteomes" id="UP001499895">
    <property type="component" value="Unassembled WGS sequence"/>
</dbReference>
<evidence type="ECO:0000313" key="2">
    <source>
        <dbReference type="EMBL" id="GAA0485374.1"/>
    </source>
</evidence>
<name>A0ABN1AWZ7_9ACTN</name>
<gene>
    <name evidence="2" type="ORF">GCM10009544_53700</name>
</gene>
<dbReference type="EMBL" id="BAAAHB010000087">
    <property type="protein sequence ID" value="GAA0485374.1"/>
    <property type="molecule type" value="Genomic_DNA"/>
</dbReference>
<dbReference type="RefSeq" id="WP_344095501.1">
    <property type="nucleotide sequence ID" value="NZ_BAAAHB010000087.1"/>
</dbReference>
<organism evidence="2 3">
    <name type="scientific">Streptomyces stramineus</name>
    <dbReference type="NCBI Taxonomy" id="173861"/>
    <lineage>
        <taxon>Bacteria</taxon>
        <taxon>Bacillati</taxon>
        <taxon>Actinomycetota</taxon>
        <taxon>Actinomycetes</taxon>
        <taxon>Kitasatosporales</taxon>
        <taxon>Streptomycetaceae</taxon>
        <taxon>Streptomyces</taxon>
    </lineage>
</organism>
<comment type="caution">
    <text evidence="2">The sequence shown here is derived from an EMBL/GenBank/DDBJ whole genome shotgun (WGS) entry which is preliminary data.</text>
</comment>
<dbReference type="SUPFAM" id="SSF51445">
    <property type="entry name" value="(Trans)glycosidases"/>
    <property type="match status" value="1"/>
</dbReference>
<evidence type="ECO:0000256" key="1">
    <source>
        <dbReference type="SAM" id="SignalP"/>
    </source>
</evidence>
<dbReference type="PROSITE" id="PS51318">
    <property type="entry name" value="TAT"/>
    <property type="match status" value="1"/>
</dbReference>
<sequence>MSRRTFVVSAAGAALATTFPGAGGAAPAAPALTARSVPPALGAEFHGMGKGYWQDGRPRPAFHRHLDTLRAYGVGVVRVEVAWSRSERGRGGPDPGHPYHQRLQALLDAVAGRRMKALVTLHGSPAWARAGATLQDPAARFPDDPGAVTPWAAWLAATYGDRVHAWEVWHEPNVPDTTGVTDPAERTARYVALLGACARGLRSARPSSVVVLGGPRHTDHRFVRDVYAAGARDHFDVLALRPGLGPGPEEEPAALGPGNFPAVAEVMRAYRDGGKPVWWTGFAPLAGDSAAPPAQPVVRAFDLARARHPQIRLGVLPTAHRPVLPHLAALRTYFAGYGGQRELL</sequence>
<feature type="chain" id="PRO_5047161531" evidence="1">
    <location>
        <begin position="26"/>
        <end position="344"/>
    </location>
</feature>
<proteinExistence type="predicted"/>
<accession>A0ABN1AWZ7</accession>
<protein>
    <submittedName>
        <fullName evidence="2">Uncharacterized protein</fullName>
    </submittedName>
</protein>
<keyword evidence="1" id="KW-0732">Signal</keyword>
<reference evidence="2 3" key="1">
    <citation type="journal article" date="2019" name="Int. J. Syst. Evol. Microbiol.">
        <title>The Global Catalogue of Microorganisms (GCM) 10K type strain sequencing project: providing services to taxonomists for standard genome sequencing and annotation.</title>
        <authorList>
            <consortium name="The Broad Institute Genomics Platform"/>
            <consortium name="The Broad Institute Genome Sequencing Center for Infectious Disease"/>
            <person name="Wu L."/>
            <person name="Ma J."/>
        </authorList>
    </citation>
    <scope>NUCLEOTIDE SEQUENCE [LARGE SCALE GENOMIC DNA]</scope>
    <source>
        <strain evidence="2 3">JCM 10649</strain>
    </source>
</reference>
<dbReference type="Gene3D" id="3.20.20.80">
    <property type="entry name" value="Glycosidases"/>
    <property type="match status" value="1"/>
</dbReference>
<keyword evidence="3" id="KW-1185">Reference proteome</keyword>
<dbReference type="InterPro" id="IPR017853">
    <property type="entry name" value="GH"/>
</dbReference>
<feature type="signal peptide" evidence="1">
    <location>
        <begin position="1"/>
        <end position="25"/>
    </location>
</feature>
<dbReference type="InterPro" id="IPR006311">
    <property type="entry name" value="TAT_signal"/>
</dbReference>
<evidence type="ECO:0000313" key="3">
    <source>
        <dbReference type="Proteomes" id="UP001499895"/>
    </source>
</evidence>
<dbReference type="PANTHER" id="PTHR12631">
    <property type="entry name" value="ALPHA-L-IDURONIDASE"/>
    <property type="match status" value="1"/>
</dbReference>